<sequence length="212" mass="23197">MNTPHCNDKILIAEDHDLYRDGLHLLLAELLPGATVNTADDFPSAFAKLKSTRDYNLITLDVKMPGTRDLDGLKAIRNEFPTLTIIVISTIDFGTSTRQMLDAGANGFIAKSTSKEEMKNAIQEILNGNIVVKSAQEDPGYIDLTTQQRATLRYLAEGLSNKEIAIQLGVSPSTAKEYVSKVIERLDATNRTQAVLAAQREGLLIDHLVSGD</sequence>
<dbReference type="SMART" id="SM00448">
    <property type="entry name" value="REC"/>
    <property type="match status" value="1"/>
</dbReference>
<feature type="domain" description="HTH luxR-type" evidence="4">
    <location>
        <begin position="137"/>
        <end position="202"/>
    </location>
</feature>
<reference evidence="6 7" key="1">
    <citation type="journal article" date="2009" name="PLoS ONE">
        <title>The complete genome of Teredinibacter turnerae T7901: an intracellular endosymbiont of marine wood-boring bivalves (shipworms).</title>
        <authorList>
            <person name="Yang J.C."/>
            <person name="Madupu R."/>
            <person name="Durkin A.S."/>
            <person name="Ekborg N.A."/>
            <person name="Pedamallu C.S."/>
            <person name="Hostetler J.B."/>
            <person name="Radune D."/>
            <person name="Toms B.S."/>
            <person name="Henrissat B."/>
            <person name="Coutinho P.M."/>
            <person name="Schwarz S."/>
            <person name="Field L."/>
            <person name="Trindade-Silva A.E."/>
            <person name="Soares C.A.G."/>
            <person name="Elshahawi S."/>
            <person name="Hanora A."/>
            <person name="Schmidt E.W."/>
            <person name="Haygood M.G."/>
            <person name="Posfai J."/>
            <person name="Benner J."/>
            <person name="Madinger C."/>
            <person name="Nove J."/>
            <person name="Anton B."/>
            <person name="Chaudhary K."/>
            <person name="Foster J."/>
            <person name="Holman A."/>
            <person name="Kumar S."/>
            <person name="Lessard P.A."/>
            <person name="Luyten Y.A."/>
            <person name="Slatko B."/>
            <person name="Wood N."/>
            <person name="Wu B."/>
            <person name="Teplitski M."/>
            <person name="Mougous J.D."/>
            <person name="Ward N."/>
            <person name="Eisen J.A."/>
            <person name="Badger J.H."/>
            <person name="Distel D.L."/>
        </authorList>
    </citation>
    <scope>NUCLEOTIDE SEQUENCE [LARGE SCALE GENOMIC DNA]</scope>
    <source>
        <strain evidence="7">ATCC 39867 / T7901</strain>
    </source>
</reference>
<dbReference type="AlphaFoldDB" id="C5BMP4"/>
<dbReference type="InterPro" id="IPR058245">
    <property type="entry name" value="NreC/VraR/RcsB-like_REC"/>
</dbReference>
<proteinExistence type="predicted"/>
<dbReference type="Gene3D" id="3.40.50.2300">
    <property type="match status" value="1"/>
</dbReference>
<dbReference type="KEGG" id="ttu:TERTU_2801"/>
<dbReference type="PROSITE" id="PS50043">
    <property type="entry name" value="HTH_LUXR_2"/>
    <property type="match status" value="1"/>
</dbReference>
<evidence type="ECO:0000313" key="6">
    <source>
        <dbReference type="EMBL" id="ACR14466.1"/>
    </source>
</evidence>
<dbReference type="OrthoDB" id="7569831at2"/>
<dbReference type="PANTHER" id="PTHR45566:SF2">
    <property type="entry name" value="NARL SUBFAMILY"/>
    <property type="match status" value="1"/>
</dbReference>
<protein>
    <submittedName>
        <fullName evidence="6">Positive regulator AgmR</fullName>
    </submittedName>
</protein>
<dbReference type="InterPro" id="IPR001789">
    <property type="entry name" value="Sig_transdc_resp-reg_receiver"/>
</dbReference>
<dbReference type="SMART" id="SM00421">
    <property type="entry name" value="HTH_LUXR"/>
    <property type="match status" value="1"/>
</dbReference>
<dbReference type="Gene3D" id="1.10.10.10">
    <property type="entry name" value="Winged helix-like DNA-binding domain superfamily/Winged helix DNA-binding domain"/>
    <property type="match status" value="1"/>
</dbReference>
<evidence type="ECO:0000259" key="5">
    <source>
        <dbReference type="PROSITE" id="PS50110"/>
    </source>
</evidence>
<organism evidence="6 7">
    <name type="scientific">Teredinibacter turnerae (strain ATCC 39867 / T7901)</name>
    <dbReference type="NCBI Taxonomy" id="377629"/>
    <lineage>
        <taxon>Bacteria</taxon>
        <taxon>Pseudomonadati</taxon>
        <taxon>Pseudomonadota</taxon>
        <taxon>Gammaproteobacteria</taxon>
        <taxon>Cellvibrionales</taxon>
        <taxon>Cellvibrionaceae</taxon>
        <taxon>Teredinibacter</taxon>
    </lineage>
</organism>
<evidence type="ECO:0000313" key="7">
    <source>
        <dbReference type="Proteomes" id="UP000009080"/>
    </source>
</evidence>
<gene>
    <name evidence="6" type="ordered locus">TERTU_2801</name>
</gene>
<dbReference type="InterPro" id="IPR036388">
    <property type="entry name" value="WH-like_DNA-bd_sf"/>
</dbReference>
<dbReference type="RefSeq" id="WP_015820580.1">
    <property type="nucleotide sequence ID" value="NC_012997.1"/>
</dbReference>
<keyword evidence="1 3" id="KW-0597">Phosphoprotein</keyword>
<dbReference type="GO" id="GO:0000160">
    <property type="term" value="P:phosphorelay signal transduction system"/>
    <property type="evidence" value="ECO:0007669"/>
    <property type="project" value="InterPro"/>
</dbReference>
<dbReference type="SUPFAM" id="SSF46894">
    <property type="entry name" value="C-terminal effector domain of the bipartite response regulators"/>
    <property type="match status" value="1"/>
</dbReference>
<dbReference type="CDD" id="cd17535">
    <property type="entry name" value="REC_NarL-like"/>
    <property type="match status" value="1"/>
</dbReference>
<evidence type="ECO:0000256" key="1">
    <source>
        <dbReference type="ARBA" id="ARBA00022553"/>
    </source>
</evidence>
<dbReference type="Proteomes" id="UP000009080">
    <property type="component" value="Chromosome"/>
</dbReference>
<keyword evidence="2" id="KW-0238">DNA-binding</keyword>
<dbReference type="InterPro" id="IPR000792">
    <property type="entry name" value="Tscrpt_reg_LuxR_C"/>
</dbReference>
<feature type="modified residue" description="4-aspartylphosphate" evidence="3">
    <location>
        <position position="61"/>
    </location>
</feature>
<dbReference type="STRING" id="377629.TERTU_2801"/>
<dbReference type="InterPro" id="IPR016032">
    <property type="entry name" value="Sig_transdc_resp-reg_C-effctor"/>
</dbReference>
<dbReference type="InterPro" id="IPR051015">
    <property type="entry name" value="EvgA-like"/>
</dbReference>
<dbReference type="GO" id="GO:0003677">
    <property type="term" value="F:DNA binding"/>
    <property type="evidence" value="ECO:0007669"/>
    <property type="project" value="UniProtKB-KW"/>
</dbReference>
<evidence type="ECO:0000256" key="2">
    <source>
        <dbReference type="ARBA" id="ARBA00023125"/>
    </source>
</evidence>
<dbReference type="EMBL" id="CP001614">
    <property type="protein sequence ID" value="ACR14466.1"/>
    <property type="molecule type" value="Genomic_DNA"/>
</dbReference>
<keyword evidence="7" id="KW-1185">Reference proteome</keyword>
<dbReference type="PANTHER" id="PTHR45566">
    <property type="entry name" value="HTH-TYPE TRANSCRIPTIONAL REGULATOR YHJB-RELATED"/>
    <property type="match status" value="1"/>
</dbReference>
<dbReference type="Pfam" id="PF00196">
    <property type="entry name" value="GerE"/>
    <property type="match status" value="1"/>
</dbReference>
<dbReference type="InterPro" id="IPR011006">
    <property type="entry name" value="CheY-like_superfamily"/>
</dbReference>
<name>C5BMP4_TERTT</name>
<evidence type="ECO:0000259" key="4">
    <source>
        <dbReference type="PROSITE" id="PS50043"/>
    </source>
</evidence>
<dbReference type="PROSITE" id="PS50110">
    <property type="entry name" value="RESPONSE_REGULATORY"/>
    <property type="match status" value="1"/>
</dbReference>
<evidence type="ECO:0000256" key="3">
    <source>
        <dbReference type="PROSITE-ProRule" id="PRU00169"/>
    </source>
</evidence>
<dbReference type="PRINTS" id="PR00038">
    <property type="entry name" value="HTHLUXR"/>
</dbReference>
<dbReference type="GO" id="GO:0006355">
    <property type="term" value="P:regulation of DNA-templated transcription"/>
    <property type="evidence" value="ECO:0007669"/>
    <property type="project" value="InterPro"/>
</dbReference>
<feature type="domain" description="Response regulatory" evidence="5">
    <location>
        <begin position="9"/>
        <end position="126"/>
    </location>
</feature>
<dbReference type="HOGENOM" id="CLU_000445_90_8_6"/>
<dbReference type="eggNOG" id="COG2197">
    <property type="taxonomic scope" value="Bacteria"/>
</dbReference>
<dbReference type="CDD" id="cd06170">
    <property type="entry name" value="LuxR_C_like"/>
    <property type="match status" value="1"/>
</dbReference>
<dbReference type="Pfam" id="PF00072">
    <property type="entry name" value="Response_reg"/>
    <property type="match status" value="1"/>
</dbReference>
<dbReference type="SUPFAM" id="SSF52172">
    <property type="entry name" value="CheY-like"/>
    <property type="match status" value="1"/>
</dbReference>
<accession>C5BMP4</accession>